<name>A0A2H0RBH7_UNCKA</name>
<protein>
    <recommendedName>
        <fullName evidence="3">ATP synthase F(1) sector subunit delta</fullName>
    </recommendedName>
</protein>
<evidence type="ECO:0008006" key="3">
    <source>
        <dbReference type="Google" id="ProtNLM"/>
    </source>
</evidence>
<evidence type="ECO:0000313" key="2">
    <source>
        <dbReference type="Proteomes" id="UP000230214"/>
    </source>
</evidence>
<dbReference type="EMBL" id="PCXU01000005">
    <property type="protein sequence ID" value="PIR43892.1"/>
    <property type="molecule type" value="Genomic_DNA"/>
</dbReference>
<gene>
    <name evidence="1" type="ORF">COV24_00370</name>
</gene>
<dbReference type="Proteomes" id="UP000230214">
    <property type="component" value="Unassembled WGS sequence"/>
</dbReference>
<dbReference type="AlphaFoldDB" id="A0A2H0RBH7"/>
<proteinExistence type="predicted"/>
<reference evidence="1 2" key="1">
    <citation type="submission" date="2017-09" db="EMBL/GenBank/DDBJ databases">
        <title>Depth-based differentiation of microbial function through sediment-hosted aquifers and enrichment of novel symbionts in the deep terrestrial subsurface.</title>
        <authorList>
            <person name="Probst A.J."/>
            <person name="Ladd B."/>
            <person name="Jarett J.K."/>
            <person name="Geller-Mcgrath D.E."/>
            <person name="Sieber C.M."/>
            <person name="Emerson J.B."/>
            <person name="Anantharaman K."/>
            <person name="Thomas B.C."/>
            <person name="Malmstrom R."/>
            <person name="Stieglmeier M."/>
            <person name="Klingl A."/>
            <person name="Woyke T."/>
            <person name="Ryan C.M."/>
            <person name="Banfield J.F."/>
        </authorList>
    </citation>
    <scope>NUCLEOTIDE SEQUENCE [LARGE SCALE GENOMIC DNA]</scope>
    <source>
        <strain evidence="1">CG10_big_fil_rev_8_21_14_0_10_32_10</strain>
    </source>
</reference>
<organism evidence="1 2">
    <name type="scientific">candidate division WWE3 bacterium CG10_big_fil_rev_8_21_14_0_10_32_10</name>
    <dbReference type="NCBI Taxonomy" id="1975090"/>
    <lineage>
        <taxon>Bacteria</taxon>
        <taxon>Katanobacteria</taxon>
    </lineage>
</organism>
<evidence type="ECO:0000313" key="1">
    <source>
        <dbReference type="EMBL" id="PIR43892.1"/>
    </source>
</evidence>
<sequence length="146" mass="17128">MENIFSTQDEIYTFIEKVERLEKDIYKIGDAFGKTLNSYLSETEKNYLMSYFVDANINYKDPESFVKGIKFLREYLINIPILTVHLAFMPSFELLGRMFSYINESTTEKVPLKIKYDPSLIAGATFEYKGVFKDFSIKKQNLYSNK</sequence>
<accession>A0A2H0RBH7</accession>
<comment type="caution">
    <text evidence="1">The sequence shown here is derived from an EMBL/GenBank/DDBJ whole genome shotgun (WGS) entry which is preliminary data.</text>
</comment>